<evidence type="ECO:0000313" key="3">
    <source>
        <dbReference type="EMBL" id="MDA3613404.1"/>
    </source>
</evidence>
<evidence type="ECO:0000313" key="4">
    <source>
        <dbReference type="Proteomes" id="UP001210231"/>
    </source>
</evidence>
<keyword evidence="2" id="KW-0677">Repeat</keyword>
<keyword evidence="1" id="KW-0433">Leucine-rich repeat</keyword>
<protein>
    <recommendedName>
        <fullName evidence="5">Leucine-rich repeat domain-containing protein</fullName>
    </recommendedName>
</protein>
<gene>
    <name evidence="3" type="ORF">O3P16_01180</name>
</gene>
<dbReference type="Gene3D" id="3.80.10.10">
    <property type="entry name" value="Ribonuclease Inhibitor"/>
    <property type="match status" value="1"/>
</dbReference>
<evidence type="ECO:0000256" key="1">
    <source>
        <dbReference type="ARBA" id="ARBA00022614"/>
    </source>
</evidence>
<dbReference type="InterPro" id="IPR032675">
    <property type="entry name" value="LRR_dom_sf"/>
</dbReference>
<dbReference type="PANTHER" id="PTHR46652">
    <property type="entry name" value="LEUCINE-RICH REPEAT AND IQ DOMAIN-CONTAINING PROTEIN 1-RELATED"/>
    <property type="match status" value="1"/>
</dbReference>
<dbReference type="PROSITE" id="PS51450">
    <property type="entry name" value="LRR"/>
    <property type="match status" value="1"/>
</dbReference>
<dbReference type="EMBL" id="JAQGEF010000001">
    <property type="protein sequence ID" value="MDA3613404.1"/>
    <property type="molecule type" value="Genomic_DNA"/>
</dbReference>
<dbReference type="InterPro" id="IPR001611">
    <property type="entry name" value="Leu-rich_rpt"/>
</dbReference>
<organism evidence="3 4">
    <name type="scientific">Polluticaenibacter yanchengensis</name>
    <dbReference type="NCBI Taxonomy" id="3014562"/>
    <lineage>
        <taxon>Bacteria</taxon>
        <taxon>Pseudomonadati</taxon>
        <taxon>Bacteroidota</taxon>
        <taxon>Chitinophagia</taxon>
        <taxon>Chitinophagales</taxon>
        <taxon>Chitinophagaceae</taxon>
        <taxon>Polluticaenibacter</taxon>
    </lineage>
</organism>
<keyword evidence="4" id="KW-1185">Reference proteome</keyword>
<dbReference type="Proteomes" id="UP001210231">
    <property type="component" value="Unassembled WGS sequence"/>
</dbReference>
<sequence length="241" mass="27196">MMNWNNYLTEQKSPVAGFAHLGVIEGTVSGIFDLSTLPENTKILELSTPLKKFKLTYTNFAALKGNRTIQAISLGEIDEERLAVFSTLPNLKYLHISSNKQNEFPNLAGLKKLEVLILSGIKKVENINFLQGLTHLKTLYIYELNNLYDLTPISSLTNLEELYLDHGKMSGTGQAVKNMEPIAKLTHLKYLAFILNVEKKNYDITPLLSLKKLQTLHILPRYLDNGQKEKLLNALPLLKSL</sequence>
<name>A0ABT4UEX1_9BACT</name>
<proteinExistence type="predicted"/>
<dbReference type="PANTHER" id="PTHR46652:SF3">
    <property type="entry name" value="LEUCINE-RICH REPEAT-CONTAINING PROTEIN 9"/>
    <property type="match status" value="1"/>
</dbReference>
<evidence type="ECO:0008006" key="5">
    <source>
        <dbReference type="Google" id="ProtNLM"/>
    </source>
</evidence>
<comment type="caution">
    <text evidence="3">The sequence shown here is derived from an EMBL/GenBank/DDBJ whole genome shotgun (WGS) entry which is preliminary data.</text>
</comment>
<accession>A0ABT4UEX1</accession>
<reference evidence="3 4" key="1">
    <citation type="submission" date="2022-12" db="EMBL/GenBank/DDBJ databases">
        <title>Chitinophagaceae gen. sp. nov., a new member of the family Chitinophagaceae, isolated from soil in a chemical factory.</title>
        <authorList>
            <person name="Ke Z."/>
        </authorList>
    </citation>
    <scope>NUCLEOTIDE SEQUENCE [LARGE SCALE GENOMIC DNA]</scope>
    <source>
        <strain evidence="3 4">LY-5</strain>
    </source>
</reference>
<evidence type="ECO:0000256" key="2">
    <source>
        <dbReference type="ARBA" id="ARBA00022737"/>
    </source>
</evidence>
<dbReference type="SUPFAM" id="SSF52058">
    <property type="entry name" value="L domain-like"/>
    <property type="match status" value="1"/>
</dbReference>
<dbReference type="InterPro" id="IPR050836">
    <property type="entry name" value="SDS22/Internalin_LRR"/>
</dbReference>
<dbReference type="RefSeq" id="WP_407029735.1">
    <property type="nucleotide sequence ID" value="NZ_JAQGEF010000001.1"/>
</dbReference>